<keyword evidence="3" id="KW-1185">Reference proteome</keyword>
<reference evidence="2" key="2">
    <citation type="submission" date="2020-09" db="EMBL/GenBank/DDBJ databases">
        <authorList>
            <person name="Sun Q."/>
            <person name="Sedlacek I."/>
        </authorList>
    </citation>
    <scope>NUCLEOTIDE SEQUENCE</scope>
    <source>
        <strain evidence="2">CCM 7897</strain>
    </source>
</reference>
<dbReference type="RefSeq" id="WP_188584227.1">
    <property type="nucleotide sequence ID" value="NZ_BMCT01000014.1"/>
</dbReference>
<evidence type="ECO:0000259" key="1">
    <source>
        <dbReference type="Pfam" id="PF13581"/>
    </source>
</evidence>
<accession>A0A917FME2</accession>
<evidence type="ECO:0000313" key="2">
    <source>
        <dbReference type="EMBL" id="GGF89290.1"/>
    </source>
</evidence>
<dbReference type="Proteomes" id="UP000606044">
    <property type="component" value="Unassembled WGS sequence"/>
</dbReference>
<reference evidence="2" key="1">
    <citation type="journal article" date="2014" name="Int. J. Syst. Evol. Microbiol.">
        <title>Complete genome sequence of Corynebacterium casei LMG S-19264T (=DSM 44701T), isolated from a smear-ripened cheese.</title>
        <authorList>
            <consortium name="US DOE Joint Genome Institute (JGI-PGF)"/>
            <person name="Walter F."/>
            <person name="Albersmeier A."/>
            <person name="Kalinowski J."/>
            <person name="Ruckert C."/>
        </authorList>
    </citation>
    <scope>NUCLEOTIDE SEQUENCE</scope>
    <source>
        <strain evidence="2">CCM 7897</strain>
    </source>
</reference>
<dbReference type="InterPro" id="IPR036890">
    <property type="entry name" value="HATPase_C_sf"/>
</dbReference>
<dbReference type="SUPFAM" id="SSF55874">
    <property type="entry name" value="ATPase domain of HSP90 chaperone/DNA topoisomerase II/histidine kinase"/>
    <property type="match status" value="1"/>
</dbReference>
<organism evidence="2 3">
    <name type="scientific">Azorhizobium oxalatiphilum</name>
    <dbReference type="NCBI Taxonomy" id="980631"/>
    <lineage>
        <taxon>Bacteria</taxon>
        <taxon>Pseudomonadati</taxon>
        <taxon>Pseudomonadota</taxon>
        <taxon>Alphaproteobacteria</taxon>
        <taxon>Hyphomicrobiales</taxon>
        <taxon>Xanthobacteraceae</taxon>
        <taxon>Azorhizobium</taxon>
    </lineage>
</organism>
<name>A0A917FME2_9HYPH</name>
<proteinExistence type="predicted"/>
<dbReference type="Pfam" id="PF13581">
    <property type="entry name" value="HATPase_c_2"/>
    <property type="match status" value="1"/>
</dbReference>
<gene>
    <name evidence="2" type="ORF">GCM10007301_56520</name>
</gene>
<evidence type="ECO:0000313" key="3">
    <source>
        <dbReference type="Proteomes" id="UP000606044"/>
    </source>
</evidence>
<dbReference type="AlphaFoldDB" id="A0A917FME2"/>
<dbReference type="CDD" id="cd16936">
    <property type="entry name" value="HATPase_RsbW-like"/>
    <property type="match status" value="1"/>
</dbReference>
<protein>
    <recommendedName>
        <fullName evidence="1">Histidine kinase/HSP90-like ATPase domain-containing protein</fullName>
    </recommendedName>
</protein>
<sequence>MIPPHDLTPTDSVDVDASIEDLPRVAEWLAGLAERDGWTDRMRFGLDLSLEEALTNVISYGFEGLPQAPRIRVDYFRLPEGHAGLRIVDNGIAFDPLSVAEPEVAESVDSARIGGHGVQLMRHFLTDLAYERAGDVNLFTLVAAPMGED</sequence>
<dbReference type="InterPro" id="IPR003594">
    <property type="entry name" value="HATPase_dom"/>
</dbReference>
<comment type="caution">
    <text evidence="2">The sequence shown here is derived from an EMBL/GenBank/DDBJ whole genome shotgun (WGS) entry which is preliminary data.</text>
</comment>
<dbReference type="Gene3D" id="3.30.565.10">
    <property type="entry name" value="Histidine kinase-like ATPase, C-terminal domain"/>
    <property type="match status" value="1"/>
</dbReference>
<dbReference type="EMBL" id="BMCT01000014">
    <property type="protein sequence ID" value="GGF89290.1"/>
    <property type="molecule type" value="Genomic_DNA"/>
</dbReference>
<feature type="domain" description="Histidine kinase/HSP90-like ATPase" evidence="1">
    <location>
        <begin position="17"/>
        <end position="136"/>
    </location>
</feature>